<evidence type="ECO:0000313" key="3">
    <source>
        <dbReference type="Proteomes" id="UP000262969"/>
    </source>
</evidence>
<dbReference type="GO" id="GO:0005886">
    <property type="term" value="C:plasma membrane"/>
    <property type="evidence" value="ECO:0007669"/>
    <property type="project" value="InterPro"/>
</dbReference>
<comment type="caution">
    <text evidence="2">The sequence shown here is derived from an EMBL/GenBank/DDBJ whole genome shotgun (WGS) entry which is preliminary data.</text>
</comment>
<name>A0A3D2XAR5_9FIRM</name>
<dbReference type="GO" id="GO:0015234">
    <property type="term" value="F:thiamine transmembrane transporter activity"/>
    <property type="evidence" value="ECO:0007669"/>
    <property type="project" value="InterPro"/>
</dbReference>
<dbReference type="Gene3D" id="1.10.1760.20">
    <property type="match status" value="1"/>
</dbReference>
<proteinExistence type="predicted"/>
<feature type="transmembrane region" description="Helical" evidence="1">
    <location>
        <begin position="99"/>
        <end position="117"/>
    </location>
</feature>
<evidence type="ECO:0000256" key="1">
    <source>
        <dbReference type="SAM" id="Phobius"/>
    </source>
</evidence>
<protein>
    <submittedName>
        <fullName evidence="2">Energy-coupled thiamine transporter ThiT</fullName>
    </submittedName>
</protein>
<sequence>MRDLFVTSVDGNYSLTTLSYILLVVLLVALIVFASFFAKNKNTKKMPTKQLVFCAIAMALALVTSYLEIYSFPFGGSVTLFSMLFICLIGYLYGAKTSIIVGVAYGILQFVIKPYIYHPAQILLDYPLAFGALGLSGLFYKSKNGLLKGYLVGITGRWLFTTLSGYIFFGSYAWEGWNPLLYSMAYNGAYIYAEGIATVIIISLPLVKNAFDQVKKMSLQD</sequence>
<organism evidence="2 3">
    <name type="scientific">Lachnoclostridium phytofermentans</name>
    <dbReference type="NCBI Taxonomy" id="66219"/>
    <lineage>
        <taxon>Bacteria</taxon>
        <taxon>Bacillati</taxon>
        <taxon>Bacillota</taxon>
        <taxon>Clostridia</taxon>
        <taxon>Lachnospirales</taxon>
        <taxon>Lachnospiraceae</taxon>
    </lineage>
</organism>
<dbReference type="Proteomes" id="UP000262969">
    <property type="component" value="Unassembled WGS sequence"/>
</dbReference>
<feature type="transmembrane region" description="Helical" evidence="1">
    <location>
        <begin position="189"/>
        <end position="207"/>
    </location>
</feature>
<evidence type="ECO:0000313" key="2">
    <source>
        <dbReference type="EMBL" id="HCL04044.1"/>
    </source>
</evidence>
<feature type="transmembrane region" description="Helical" evidence="1">
    <location>
        <begin position="123"/>
        <end position="140"/>
    </location>
</feature>
<dbReference type="Pfam" id="PF09515">
    <property type="entry name" value="Thia_YuaJ"/>
    <property type="match status" value="1"/>
</dbReference>
<feature type="transmembrane region" description="Helical" evidence="1">
    <location>
        <begin position="20"/>
        <end position="38"/>
    </location>
</feature>
<feature type="transmembrane region" description="Helical" evidence="1">
    <location>
        <begin position="50"/>
        <end position="67"/>
    </location>
</feature>
<dbReference type="InterPro" id="IPR012651">
    <property type="entry name" value="Thia_Transptr_ThiT"/>
</dbReference>
<keyword evidence="1" id="KW-0472">Membrane</keyword>
<reference evidence="2 3" key="1">
    <citation type="journal article" date="2018" name="Nat. Biotechnol.">
        <title>A standardized bacterial taxonomy based on genome phylogeny substantially revises the tree of life.</title>
        <authorList>
            <person name="Parks D.H."/>
            <person name="Chuvochina M."/>
            <person name="Waite D.W."/>
            <person name="Rinke C."/>
            <person name="Skarshewski A."/>
            <person name="Chaumeil P.A."/>
            <person name="Hugenholtz P."/>
        </authorList>
    </citation>
    <scope>NUCLEOTIDE SEQUENCE [LARGE SCALE GENOMIC DNA]</scope>
    <source>
        <strain evidence="2">UBA11728</strain>
    </source>
</reference>
<dbReference type="EMBL" id="DPVV01000549">
    <property type="protein sequence ID" value="HCL04044.1"/>
    <property type="molecule type" value="Genomic_DNA"/>
</dbReference>
<keyword evidence="1" id="KW-1133">Transmembrane helix</keyword>
<dbReference type="AlphaFoldDB" id="A0A3D2XAR5"/>
<accession>A0A3D2XAR5</accession>
<feature type="transmembrane region" description="Helical" evidence="1">
    <location>
        <begin position="73"/>
        <end position="92"/>
    </location>
</feature>
<gene>
    <name evidence="2" type="primary">thiT</name>
    <name evidence="2" type="ORF">DHW61_16825</name>
</gene>
<feature type="transmembrane region" description="Helical" evidence="1">
    <location>
        <begin position="147"/>
        <end position="169"/>
    </location>
</feature>
<dbReference type="NCBIfam" id="TIGR02357">
    <property type="entry name" value="ECF_ThiT_YuaJ"/>
    <property type="match status" value="1"/>
</dbReference>
<keyword evidence="1" id="KW-0812">Transmembrane</keyword>